<dbReference type="EMBL" id="AZJH01000008">
    <property type="protein sequence ID" value="ETD29290.1"/>
    <property type="molecule type" value="Genomic_DNA"/>
</dbReference>
<evidence type="ECO:0000259" key="1">
    <source>
        <dbReference type="Pfam" id="PF12760"/>
    </source>
</evidence>
<gene>
    <name evidence="2" type="ORF">HMPREF1173_00677</name>
</gene>
<dbReference type="InterPro" id="IPR024442">
    <property type="entry name" value="Transposase_Zn_ribbon"/>
</dbReference>
<dbReference type="RefSeq" id="WP_023925205.1">
    <property type="nucleotide sequence ID" value="NZ_KI669441.1"/>
</dbReference>
<sequence length="135" mass="16202">MMNLMLLKDFFQIFPDEESCIDYFRQIREDVGITCPKCGYTEHKWLDGRKAFQCKTCGYRTPLTKGTVMERSHIPLYDWFFTAHMMTSFMQVLSAKEIQYQLERKDYPAVWLMMMKYRDIMGKREAQYTLSAQVE</sequence>
<dbReference type="AlphaFoldDB" id="V8CQJ3"/>
<evidence type="ECO:0000313" key="2">
    <source>
        <dbReference type="EMBL" id="ETD29290.1"/>
    </source>
</evidence>
<accession>V8CQJ3</accession>
<dbReference type="HOGENOM" id="CLU_044348_3_3_10"/>
<feature type="non-terminal residue" evidence="2">
    <location>
        <position position="135"/>
    </location>
</feature>
<reference evidence="2 3" key="1">
    <citation type="submission" date="2013-10" db="EMBL/GenBank/DDBJ databases">
        <title>The Genome Sequence of Prevotella nigrescens CC14M.</title>
        <authorList>
            <consortium name="The Broad Institute Genomics Platform"/>
            <person name="Earl A."/>
            <person name="Allen-Vercoe E."/>
            <person name="Daigneault M."/>
            <person name="Young S.K."/>
            <person name="Zeng Q."/>
            <person name="Gargeya S."/>
            <person name="Fitzgerald M."/>
            <person name="Abouelleil A."/>
            <person name="Alvarado L."/>
            <person name="Chapman S.B."/>
            <person name="Gainer-Dewar J."/>
            <person name="Goldberg J."/>
            <person name="Griggs A."/>
            <person name="Gujja S."/>
            <person name="Hansen M."/>
            <person name="Howarth C."/>
            <person name="Imamovic A."/>
            <person name="Ireland A."/>
            <person name="Larimer J."/>
            <person name="McCowan C."/>
            <person name="Murphy C."/>
            <person name="Pearson M."/>
            <person name="Poon T.W."/>
            <person name="Priest M."/>
            <person name="Roberts A."/>
            <person name="Saif S."/>
            <person name="Shea T."/>
            <person name="Sykes S."/>
            <person name="Wortman J."/>
            <person name="Nusbaum C."/>
            <person name="Birren B."/>
        </authorList>
    </citation>
    <scope>NUCLEOTIDE SEQUENCE [LARGE SCALE GENOMIC DNA]</scope>
    <source>
        <strain evidence="2 3">CC14M</strain>
    </source>
</reference>
<feature type="domain" description="Transposase zinc-ribbon" evidence="1">
    <location>
        <begin position="15"/>
        <end position="59"/>
    </location>
</feature>
<keyword evidence="3" id="KW-1185">Reference proteome</keyword>
<organism evidence="2 3">
    <name type="scientific">Prevotella nigrescens CC14M</name>
    <dbReference type="NCBI Taxonomy" id="1073366"/>
    <lineage>
        <taxon>Bacteria</taxon>
        <taxon>Pseudomonadati</taxon>
        <taxon>Bacteroidota</taxon>
        <taxon>Bacteroidia</taxon>
        <taxon>Bacteroidales</taxon>
        <taxon>Prevotellaceae</taxon>
        <taxon>Prevotella</taxon>
    </lineage>
</organism>
<protein>
    <recommendedName>
        <fullName evidence="1">Transposase zinc-ribbon domain-containing protein</fullName>
    </recommendedName>
</protein>
<dbReference type="Proteomes" id="UP000018727">
    <property type="component" value="Unassembled WGS sequence"/>
</dbReference>
<dbReference type="Pfam" id="PF12760">
    <property type="entry name" value="Zn_ribbon_IS1595"/>
    <property type="match status" value="1"/>
</dbReference>
<comment type="caution">
    <text evidence="2">The sequence shown here is derived from an EMBL/GenBank/DDBJ whole genome shotgun (WGS) entry which is preliminary data.</text>
</comment>
<name>V8CQJ3_9BACT</name>
<proteinExistence type="predicted"/>
<evidence type="ECO:0000313" key="3">
    <source>
        <dbReference type="Proteomes" id="UP000018727"/>
    </source>
</evidence>